<dbReference type="PANTHER" id="PTHR24305:SF157">
    <property type="entry name" value="N-ACETYLTRYPTOPHAN 6-HYDROXYLASE IVOC-RELATED"/>
    <property type="match status" value="1"/>
</dbReference>
<gene>
    <name evidence="9" type="ORF">FE257_000969</name>
</gene>
<evidence type="ECO:0000256" key="8">
    <source>
        <dbReference type="PIRSR" id="PIRSR602401-1"/>
    </source>
</evidence>
<dbReference type="GO" id="GO:0020037">
    <property type="term" value="F:heme binding"/>
    <property type="evidence" value="ECO:0007669"/>
    <property type="project" value="InterPro"/>
</dbReference>
<keyword evidence="3 8" id="KW-0349">Heme</keyword>
<dbReference type="Gene3D" id="1.10.630.10">
    <property type="entry name" value="Cytochrome P450"/>
    <property type="match status" value="1"/>
</dbReference>
<feature type="binding site" description="axial binding residue" evidence="8">
    <location>
        <position position="449"/>
    </location>
    <ligand>
        <name>heme</name>
        <dbReference type="ChEBI" id="CHEBI:30413"/>
    </ligand>
    <ligandPart>
        <name>Fe</name>
        <dbReference type="ChEBI" id="CHEBI:18248"/>
    </ligandPart>
</feature>
<dbReference type="InterPro" id="IPR036396">
    <property type="entry name" value="Cyt_P450_sf"/>
</dbReference>
<evidence type="ECO:0000256" key="3">
    <source>
        <dbReference type="ARBA" id="ARBA00022617"/>
    </source>
</evidence>
<comment type="caution">
    <text evidence="9">The sequence shown here is derived from an EMBL/GenBank/DDBJ whole genome shotgun (WGS) entry which is preliminary data.</text>
</comment>
<dbReference type="GO" id="GO:0004497">
    <property type="term" value="F:monooxygenase activity"/>
    <property type="evidence" value="ECO:0007669"/>
    <property type="project" value="UniProtKB-KW"/>
</dbReference>
<evidence type="ECO:0000313" key="9">
    <source>
        <dbReference type="EMBL" id="KAF9884902.1"/>
    </source>
</evidence>
<dbReference type="GO" id="GO:0016705">
    <property type="term" value="F:oxidoreductase activity, acting on paired donors, with incorporation or reduction of molecular oxygen"/>
    <property type="evidence" value="ECO:0007669"/>
    <property type="project" value="InterPro"/>
</dbReference>
<proteinExistence type="inferred from homology"/>
<dbReference type="PRINTS" id="PR00385">
    <property type="entry name" value="P450"/>
</dbReference>
<keyword evidence="5" id="KW-0560">Oxidoreductase</keyword>
<dbReference type="InterPro" id="IPR002401">
    <property type="entry name" value="Cyt_P450_E_grp-I"/>
</dbReference>
<dbReference type="Proteomes" id="UP001194746">
    <property type="component" value="Unassembled WGS sequence"/>
</dbReference>
<reference evidence="9" key="2">
    <citation type="submission" date="2020-02" db="EMBL/GenBank/DDBJ databases">
        <authorList>
            <person name="Gilchrist C.L.M."/>
            <person name="Chooi Y.-H."/>
        </authorList>
    </citation>
    <scope>NUCLEOTIDE SEQUENCE</scope>
    <source>
        <strain evidence="9">MST-FP2251</strain>
    </source>
</reference>
<evidence type="ECO:0000313" key="10">
    <source>
        <dbReference type="Proteomes" id="UP001194746"/>
    </source>
</evidence>
<evidence type="ECO:0000256" key="1">
    <source>
        <dbReference type="ARBA" id="ARBA00001971"/>
    </source>
</evidence>
<dbReference type="PANTHER" id="PTHR24305">
    <property type="entry name" value="CYTOCHROME P450"/>
    <property type="match status" value="1"/>
</dbReference>
<evidence type="ECO:0000256" key="6">
    <source>
        <dbReference type="ARBA" id="ARBA00023004"/>
    </source>
</evidence>
<keyword evidence="6 8" id="KW-0408">Iron</keyword>
<keyword evidence="4 8" id="KW-0479">Metal-binding</keyword>
<dbReference type="Pfam" id="PF00067">
    <property type="entry name" value="p450"/>
    <property type="match status" value="1"/>
</dbReference>
<evidence type="ECO:0000256" key="5">
    <source>
        <dbReference type="ARBA" id="ARBA00023002"/>
    </source>
</evidence>
<dbReference type="CDD" id="cd11062">
    <property type="entry name" value="CYP58-like"/>
    <property type="match status" value="1"/>
</dbReference>
<keyword evidence="7" id="KW-0503">Monooxygenase</keyword>
<evidence type="ECO:0000256" key="4">
    <source>
        <dbReference type="ARBA" id="ARBA00022723"/>
    </source>
</evidence>
<dbReference type="EMBL" id="VCAU01000109">
    <property type="protein sequence ID" value="KAF9884902.1"/>
    <property type="molecule type" value="Genomic_DNA"/>
</dbReference>
<dbReference type="GO" id="GO:0005506">
    <property type="term" value="F:iron ion binding"/>
    <property type="evidence" value="ECO:0007669"/>
    <property type="project" value="InterPro"/>
</dbReference>
<evidence type="ECO:0008006" key="11">
    <source>
        <dbReference type="Google" id="ProtNLM"/>
    </source>
</evidence>
<protein>
    <recommendedName>
        <fullName evidence="11">Cytochrome P450</fullName>
    </recommendedName>
</protein>
<reference evidence="9" key="1">
    <citation type="journal article" date="2019" name="Beilstein J. Org. Chem.">
        <title>Nanangenines: drimane sesquiterpenoids as the dominant metabolite cohort of a novel Australian fungus, Aspergillus nanangensis.</title>
        <authorList>
            <person name="Lacey H.J."/>
            <person name="Gilchrist C.L.M."/>
            <person name="Crombie A."/>
            <person name="Kalaitzis J.A."/>
            <person name="Vuong D."/>
            <person name="Rutledge P.J."/>
            <person name="Turner P."/>
            <person name="Pitt J.I."/>
            <person name="Lacey E."/>
            <person name="Chooi Y.H."/>
            <person name="Piggott A.M."/>
        </authorList>
    </citation>
    <scope>NUCLEOTIDE SEQUENCE</scope>
    <source>
        <strain evidence="9">MST-FP2251</strain>
    </source>
</reference>
<dbReference type="InterPro" id="IPR001128">
    <property type="entry name" value="Cyt_P450"/>
</dbReference>
<dbReference type="SUPFAM" id="SSF48264">
    <property type="entry name" value="Cytochrome P450"/>
    <property type="match status" value="1"/>
</dbReference>
<dbReference type="InterPro" id="IPR050121">
    <property type="entry name" value="Cytochrome_P450_monoxygenase"/>
</dbReference>
<evidence type="ECO:0000256" key="2">
    <source>
        <dbReference type="ARBA" id="ARBA00010617"/>
    </source>
</evidence>
<accession>A0AAD4CEL5</accession>
<evidence type="ECO:0000256" key="7">
    <source>
        <dbReference type="ARBA" id="ARBA00023033"/>
    </source>
</evidence>
<dbReference type="AlphaFoldDB" id="A0AAD4CEL5"/>
<dbReference type="PRINTS" id="PR00463">
    <property type="entry name" value="EP450I"/>
</dbReference>
<name>A0AAD4CEL5_ASPNN</name>
<organism evidence="9 10">
    <name type="scientific">Aspergillus nanangensis</name>
    <dbReference type="NCBI Taxonomy" id="2582783"/>
    <lineage>
        <taxon>Eukaryota</taxon>
        <taxon>Fungi</taxon>
        <taxon>Dikarya</taxon>
        <taxon>Ascomycota</taxon>
        <taxon>Pezizomycotina</taxon>
        <taxon>Eurotiomycetes</taxon>
        <taxon>Eurotiomycetidae</taxon>
        <taxon>Eurotiales</taxon>
        <taxon>Aspergillaceae</taxon>
        <taxon>Aspergillus</taxon>
        <taxon>Aspergillus subgen. Circumdati</taxon>
    </lineage>
</organism>
<sequence>MGRPSPAVLQKYWDRIWKSPGQEVLSADKSIYRLYFHPLNKFPGPKLAAITHGYEFYFDAIKDGKFFVELERMHEQYGPIVRINPRELHIKDSSAFDKIYIQRRQEKDKYMVNMFTSPRSSAATIDHDLHRSRRELVNPFFSKKAVMGLEYQVQEKVDKVSSHLITAHSAGTVVSMDGIFAALTADVISHYTYGHSMGILDTKDLRNDFRETVAGAGALAHYTRMFPIVAASLEIMPGFIEWMQPSTKGLFDTKRWLLRMIGTHINGDGDEKPGAQKTIFDSLLDKAVPPAERTSKRVCDESLTVLAAGTETTARVLSIGCFHLYRDPAMLYKLREELRKVMPEPTTKVSWAQLEQLPYLTAVVNESLRLSHSVLIRVPRVSPTAAWEYGDYTIPPGTPVSQLMYFVHTDPTIFPNPDEFVPERWIEAANKGDRLTKYLVPFTKGPRICLGLNLAYSEMYQMFASLVRRFDLEIHNTTPESIRITRDVMIGLPDSDKLEVHSLVKNVIRA</sequence>
<keyword evidence="10" id="KW-1185">Reference proteome</keyword>
<comment type="cofactor">
    <cofactor evidence="1 8">
        <name>heme</name>
        <dbReference type="ChEBI" id="CHEBI:30413"/>
    </cofactor>
</comment>
<comment type="similarity">
    <text evidence="2">Belongs to the cytochrome P450 family.</text>
</comment>